<dbReference type="AlphaFoldDB" id="A0A9P7GJJ3"/>
<dbReference type="OrthoDB" id="2322499at2759"/>
<evidence type="ECO:0000313" key="2">
    <source>
        <dbReference type="Proteomes" id="UP000717328"/>
    </source>
</evidence>
<dbReference type="EMBL" id="JABCKI010000343">
    <property type="protein sequence ID" value="KAG5650884.1"/>
    <property type="molecule type" value="Genomic_DNA"/>
</dbReference>
<proteinExistence type="predicted"/>
<comment type="caution">
    <text evidence="1">The sequence shown here is derived from an EMBL/GenBank/DDBJ whole genome shotgun (WGS) entry which is preliminary data.</text>
</comment>
<gene>
    <name evidence="1" type="ORF">H0H81_010663</name>
</gene>
<reference evidence="1" key="1">
    <citation type="submission" date="2021-02" db="EMBL/GenBank/DDBJ databases">
        <authorList>
            <person name="Nieuwenhuis M."/>
            <person name="Van De Peppel L.J.J."/>
        </authorList>
    </citation>
    <scope>NUCLEOTIDE SEQUENCE</scope>
    <source>
        <strain evidence="1">D49</strain>
    </source>
</reference>
<protein>
    <submittedName>
        <fullName evidence="1">Uncharacterized protein</fullName>
    </submittedName>
</protein>
<accession>A0A9P7GJJ3</accession>
<organism evidence="1 2">
    <name type="scientific">Sphagnurus paluster</name>
    <dbReference type="NCBI Taxonomy" id="117069"/>
    <lineage>
        <taxon>Eukaryota</taxon>
        <taxon>Fungi</taxon>
        <taxon>Dikarya</taxon>
        <taxon>Basidiomycota</taxon>
        <taxon>Agaricomycotina</taxon>
        <taxon>Agaricomycetes</taxon>
        <taxon>Agaricomycetidae</taxon>
        <taxon>Agaricales</taxon>
        <taxon>Tricholomatineae</taxon>
        <taxon>Lyophyllaceae</taxon>
        <taxon>Sphagnurus</taxon>
    </lineage>
</organism>
<reference evidence="1" key="2">
    <citation type="submission" date="2021-10" db="EMBL/GenBank/DDBJ databases">
        <title>Phylogenomics reveals ancestral predisposition of the termite-cultivated fungus Termitomyces towards a domesticated lifestyle.</title>
        <authorList>
            <person name="Auxier B."/>
            <person name="Grum-Grzhimaylo A."/>
            <person name="Cardenas M.E."/>
            <person name="Lodge J.D."/>
            <person name="Laessoe T."/>
            <person name="Pedersen O."/>
            <person name="Smith M.E."/>
            <person name="Kuyper T.W."/>
            <person name="Franco-Molano E.A."/>
            <person name="Baroni T.J."/>
            <person name="Aanen D.K."/>
        </authorList>
    </citation>
    <scope>NUCLEOTIDE SEQUENCE</scope>
    <source>
        <strain evidence="1">D49</strain>
    </source>
</reference>
<sequence>MELRNLPSVKKHKDLTDRAWQSIKPVIIEALEWHKAQRLERKRNHSREVHQLRLAMLRVHMTYRMPIVPPCPDLFVMQPFKDMIDAPISANINFTVAHIVAAVVEWQCAKDAQLMRLVAQHCPHVDVNTRDALFLATTVFRCEKYGLLFNYPEVLTHTCPSDELDTGSKIPWWPSCRRLVFDVNFYQYARDRIESYRLNPDLMTRNEARRYELDLRVLYHVSRVNDWC</sequence>
<name>A0A9P7GJJ3_9AGAR</name>
<evidence type="ECO:0000313" key="1">
    <source>
        <dbReference type="EMBL" id="KAG5650884.1"/>
    </source>
</evidence>
<dbReference type="Proteomes" id="UP000717328">
    <property type="component" value="Unassembled WGS sequence"/>
</dbReference>
<keyword evidence="2" id="KW-1185">Reference proteome</keyword>